<dbReference type="InterPro" id="IPR045886">
    <property type="entry name" value="ThiF/MoeB/HesA"/>
</dbReference>
<protein>
    <submittedName>
        <fullName evidence="3">Molybdopterin-synthase adenylyltransferase</fullName>
        <ecNumber evidence="3">2.7.7.80</ecNumber>
    </submittedName>
</protein>
<evidence type="ECO:0000313" key="3">
    <source>
        <dbReference type="EMBL" id="TWT63226.1"/>
    </source>
</evidence>
<keyword evidence="3" id="KW-0808">Transferase</keyword>
<dbReference type="GO" id="GO:0061605">
    <property type="term" value="F:molybdopterin-synthase adenylyltransferase activity"/>
    <property type="evidence" value="ECO:0007669"/>
    <property type="project" value="UniProtKB-EC"/>
</dbReference>
<sequence>MTTHFTGNFDRYRKQTLFSGIGEAGQKQLQNARVAIVGCGALGSVIAETLARAGVGYLRIIDRDFVDLSNLQRQHLFDEDDVHAHLPKAVAAQKKLQRINSDITIESHVEDLHASNIEQLLTSCTLIMDGTDNFETRFLINDYALESNTPWISGGVIAARGQVFTVIPHRTACLRCILEEDPPQTETCDTAGVIGPAVNVIASLQATRALQWIASAGQLIDQRMTIIDLWEGSFQQIDLSSLSDNESCPACNQQERLWLRGERTSQSTILCGRNAVQISPSPGKSIDLKQQQLLWNTIGTTTLNPFLLWFQPTDQPEIELHLFQDRRAIIKGTEDLNTAKTLYSRYLGS</sequence>
<dbReference type="CDD" id="cd00757">
    <property type="entry name" value="ThiF_MoeB_HesA_family"/>
    <property type="match status" value="1"/>
</dbReference>
<dbReference type="PANTHER" id="PTHR10953">
    <property type="entry name" value="UBIQUITIN-ACTIVATING ENZYME E1"/>
    <property type="match status" value="1"/>
</dbReference>
<keyword evidence="3" id="KW-0548">Nucleotidyltransferase</keyword>
<dbReference type="InterPro" id="IPR000594">
    <property type="entry name" value="ThiF_NAD_FAD-bd"/>
</dbReference>
<gene>
    <name evidence="3" type="primary">moeB_3</name>
    <name evidence="3" type="ORF">Pan54_39790</name>
</gene>
<dbReference type="GO" id="GO:0008641">
    <property type="term" value="F:ubiquitin-like modifier activating enzyme activity"/>
    <property type="evidence" value="ECO:0007669"/>
    <property type="project" value="InterPro"/>
</dbReference>
<feature type="domain" description="THIF-type NAD/FAD binding fold" evidence="2">
    <location>
        <begin position="12"/>
        <end position="245"/>
    </location>
</feature>
<accession>A0A5C5XJ53</accession>
<dbReference type="SUPFAM" id="SSF69572">
    <property type="entry name" value="Activating enzymes of the ubiquitin-like proteins"/>
    <property type="match status" value="1"/>
</dbReference>
<dbReference type="Pfam" id="PF00899">
    <property type="entry name" value="ThiF"/>
    <property type="match status" value="1"/>
</dbReference>
<proteinExistence type="inferred from homology"/>
<dbReference type="InterPro" id="IPR035985">
    <property type="entry name" value="Ubiquitin-activating_enz"/>
</dbReference>
<evidence type="ECO:0000259" key="2">
    <source>
        <dbReference type="Pfam" id="PF00899"/>
    </source>
</evidence>
<dbReference type="EC" id="2.7.7.80" evidence="3"/>
<dbReference type="EMBL" id="SJPG01000001">
    <property type="protein sequence ID" value="TWT63226.1"/>
    <property type="molecule type" value="Genomic_DNA"/>
</dbReference>
<dbReference type="Gene3D" id="3.40.50.720">
    <property type="entry name" value="NAD(P)-binding Rossmann-like Domain"/>
    <property type="match status" value="1"/>
</dbReference>
<keyword evidence="4" id="KW-1185">Reference proteome</keyword>
<dbReference type="GO" id="GO:0005829">
    <property type="term" value="C:cytosol"/>
    <property type="evidence" value="ECO:0007669"/>
    <property type="project" value="TreeGrafter"/>
</dbReference>
<dbReference type="PANTHER" id="PTHR10953:SF102">
    <property type="entry name" value="ADENYLYLTRANSFERASE AND SULFURTRANSFERASE MOCS3"/>
    <property type="match status" value="1"/>
</dbReference>
<dbReference type="GO" id="GO:0008146">
    <property type="term" value="F:sulfotransferase activity"/>
    <property type="evidence" value="ECO:0007669"/>
    <property type="project" value="TreeGrafter"/>
</dbReference>
<evidence type="ECO:0000256" key="1">
    <source>
        <dbReference type="ARBA" id="ARBA00009919"/>
    </source>
</evidence>
<name>A0A5C5XJ53_9PLAN</name>
<evidence type="ECO:0000313" key="4">
    <source>
        <dbReference type="Proteomes" id="UP000316095"/>
    </source>
</evidence>
<organism evidence="3 4">
    <name type="scientific">Rubinisphaera italica</name>
    <dbReference type="NCBI Taxonomy" id="2527969"/>
    <lineage>
        <taxon>Bacteria</taxon>
        <taxon>Pseudomonadati</taxon>
        <taxon>Planctomycetota</taxon>
        <taxon>Planctomycetia</taxon>
        <taxon>Planctomycetales</taxon>
        <taxon>Planctomycetaceae</taxon>
        <taxon>Rubinisphaera</taxon>
    </lineage>
</organism>
<dbReference type="FunFam" id="3.40.50.720:FF:000080">
    <property type="entry name" value="Thiazole biosynthesis adenylyltransferase ThiF"/>
    <property type="match status" value="1"/>
</dbReference>
<dbReference type="OrthoDB" id="9804286at2"/>
<comment type="caution">
    <text evidence="3">The sequence shown here is derived from an EMBL/GenBank/DDBJ whole genome shotgun (WGS) entry which is preliminary data.</text>
</comment>
<dbReference type="AlphaFoldDB" id="A0A5C5XJ53"/>
<reference evidence="3 4" key="1">
    <citation type="submission" date="2019-02" db="EMBL/GenBank/DDBJ databases">
        <title>Deep-cultivation of Planctomycetes and their phenomic and genomic characterization uncovers novel biology.</title>
        <authorList>
            <person name="Wiegand S."/>
            <person name="Jogler M."/>
            <person name="Boedeker C."/>
            <person name="Pinto D."/>
            <person name="Vollmers J."/>
            <person name="Rivas-Marin E."/>
            <person name="Kohn T."/>
            <person name="Peeters S.H."/>
            <person name="Heuer A."/>
            <person name="Rast P."/>
            <person name="Oberbeckmann S."/>
            <person name="Bunk B."/>
            <person name="Jeske O."/>
            <person name="Meyerdierks A."/>
            <person name="Storesund J.E."/>
            <person name="Kallscheuer N."/>
            <person name="Luecker S."/>
            <person name="Lage O.M."/>
            <person name="Pohl T."/>
            <person name="Merkel B.J."/>
            <person name="Hornburger P."/>
            <person name="Mueller R.-W."/>
            <person name="Bruemmer F."/>
            <person name="Labrenz M."/>
            <person name="Spormann A.M."/>
            <person name="Op Den Camp H."/>
            <person name="Overmann J."/>
            <person name="Amann R."/>
            <person name="Jetten M.S.M."/>
            <person name="Mascher T."/>
            <person name="Medema M.H."/>
            <person name="Devos D.P."/>
            <person name="Kaster A.-K."/>
            <person name="Ovreas L."/>
            <person name="Rohde M."/>
            <person name="Galperin M.Y."/>
            <person name="Jogler C."/>
        </authorList>
    </citation>
    <scope>NUCLEOTIDE SEQUENCE [LARGE SCALE GENOMIC DNA]</scope>
    <source>
        <strain evidence="3 4">Pan54</strain>
    </source>
</reference>
<comment type="similarity">
    <text evidence="1">Belongs to the HesA/MoeB/ThiF family.</text>
</comment>
<dbReference type="Proteomes" id="UP000316095">
    <property type="component" value="Unassembled WGS sequence"/>
</dbReference>
<dbReference type="GO" id="GO:0004792">
    <property type="term" value="F:thiosulfate-cyanide sulfurtransferase activity"/>
    <property type="evidence" value="ECO:0007669"/>
    <property type="project" value="TreeGrafter"/>
</dbReference>
<dbReference type="RefSeq" id="WP_146505002.1">
    <property type="nucleotide sequence ID" value="NZ_SJPG01000001.1"/>
</dbReference>